<evidence type="ECO:0000256" key="5">
    <source>
        <dbReference type="SAM" id="MobiDB-lite"/>
    </source>
</evidence>
<evidence type="ECO:0000256" key="3">
    <source>
        <dbReference type="ARBA" id="ARBA00023125"/>
    </source>
</evidence>
<evidence type="ECO:0000313" key="8">
    <source>
        <dbReference type="Proteomes" id="UP001217485"/>
    </source>
</evidence>
<dbReference type="InterPro" id="IPR005119">
    <property type="entry name" value="LysR_subst-bd"/>
</dbReference>
<dbReference type="InterPro" id="IPR036388">
    <property type="entry name" value="WH-like_DNA-bd_sf"/>
</dbReference>
<accession>A0ABT5BT46</accession>
<feature type="compositionally biased region" description="Low complexity" evidence="5">
    <location>
        <begin position="310"/>
        <end position="323"/>
    </location>
</feature>
<comment type="caution">
    <text evidence="7">The sequence shown here is derived from an EMBL/GenBank/DDBJ whole genome shotgun (WGS) entry which is preliminary data.</text>
</comment>
<dbReference type="Proteomes" id="UP001217485">
    <property type="component" value="Unassembled WGS sequence"/>
</dbReference>
<keyword evidence="2" id="KW-0805">Transcription regulation</keyword>
<keyword evidence="8" id="KW-1185">Reference proteome</keyword>
<evidence type="ECO:0000313" key="7">
    <source>
        <dbReference type="EMBL" id="MDC0677338.1"/>
    </source>
</evidence>
<protein>
    <submittedName>
        <fullName evidence="7">LysR family transcriptional regulator</fullName>
    </submittedName>
</protein>
<dbReference type="CDD" id="cd08417">
    <property type="entry name" value="PBP2_Nitroaromatics_like"/>
    <property type="match status" value="1"/>
</dbReference>
<dbReference type="RefSeq" id="WP_272094102.1">
    <property type="nucleotide sequence ID" value="NZ_JAQNDK010000001.1"/>
</dbReference>
<dbReference type="InterPro" id="IPR037402">
    <property type="entry name" value="YidZ_PBP2"/>
</dbReference>
<keyword evidence="4" id="KW-0804">Transcription</keyword>
<dbReference type="EMBL" id="JAQNDK010000001">
    <property type="protein sequence ID" value="MDC0677338.1"/>
    <property type="molecule type" value="Genomic_DNA"/>
</dbReference>
<dbReference type="Gene3D" id="1.10.10.10">
    <property type="entry name" value="Winged helix-like DNA-binding domain superfamily/Winged helix DNA-binding domain"/>
    <property type="match status" value="1"/>
</dbReference>
<comment type="similarity">
    <text evidence="1">Belongs to the LysR transcriptional regulatory family.</text>
</comment>
<feature type="compositionally biased region" description="Basic and acidic residues" evidence="5">
    <location>
        <begin position="324"/>
        <end position="335"/>
    </location>
</feature>
<evidence type="ECO:0000256" key="4">
    <source>
        <dbReference type="ARBA" id="ARBA00023163"/>
    </source>
</evidence>
<feature type="domain" description="HTH lysR-type" evidence="6">
    <location>
        <begin position="7"/>
        <end position="64"/>
    </location>
</feature>
<dbReference type="InterPro" id="IPR000847">
    <property type="entry name" value="LysR_HTH_N"/>
</dbReference>
<sequence length="335" mass="36913">MLEALPDDLNLLLALDVLLRERHVTRAAKRLGITQSAASQRLGRLREFFGDALLAPGRPLLALTPRAEALADPLAQALANLRAAVQAGAPFDPATSERRFVLLGNDLLEAVALPRLLPMLAREAPYITVQVDRAEADFVRRLERGTADLAFVPEFLVPPSSRQLRLPEERFVTLMRSDHPAATQRLTLERYLELGHVLIAPHGMPGSLVDRALEARGRRRRIVAQVQHFVTVPFLIAASDLVVTCPATVAALSTPFGLRAVRPPVELGVDRSSAVWHERVHDDPGHRWLRSWLSKAIRAGARARPRGPDPTRLTRPRLTGRATQVDRKGKPDPAG</sequence>
<feature type="region of interest" description="Disordered" evidence="5">
    <location>
        <begin position="299"/>
        <end position="335"/>
    </location>
</feature>
<dbReference type="Pfam" id="PF03466">
    <property type="entry name" value="LysR_substrate"/>
    <property type="match status" value="1"/>
</dbReference>
<evidence type="ECO:0000256" key="2">
    <source>
        <dbReference type="ARBA" id="ARBA00023015"/>
    </source>
</evidence>
<dbReference type="InterPro" id="IPR036390">
    <property type="entry name" value="WH_DNA-bd_sf"/>
</dbReference>
<dbReference type="SUPFAM" id="SSF53850">
    <property type="entry name" value="Periplasmic binding protein-like II"/>
    <property type="match status" value="1"/>
</dbReference>
<dbReference type="Pfam" id="PF00126">
    <property type="entry name" value="HTH_1"/>
    <property type="match status" value="1"/>
</dbReference>
<proteinExistence type="inferred from homology"/>
<dbReference type="PROSITE" id="PS50931">
    <property type="entry name" value="HTH_LYSR"/>
    <property type="match status" value="1"/>
</dbReference>
<keyword evidence="3" id="KW-0238">DNA-binding</keyword>
<dbReference type="InterPro" id="IPR050389">
    <property type="entry name" value="LysR-type_TF"/>
</dbReference>
<dbReference type="PANTHER" id="PTHR30118">
    <property type="entry name" value="HTH-TYPE TRANSCRIPTIONAL REGULATOR LEUO-RELATED"/>
    <property type="match status" value="1"/>
</dbReference>
<dbReference type="SUPFAM" id="SSF46785">
    <property type="entry name" value="Winged helix' DNA-binding domain"/>
    <property type="match status" value="1"/>
</dbReference>
<evidence type="ECO:0000256" key="1">
    <source>
        <dbReference type="ARBA" id="ARBA00009437"/>
    </source>
</evidence>
<evidence type="ECO:0000259" key="6">
    <source>
        <dbReference type="PROSITE" id="PS50931"/>
    </source>
</evidence>
<dbReference type="Gene3D" id="3.40.190.10">
    <property type="entry name" value="Periplasmic binding protein-like II"/>
    <property type="match status" value="2"/>
</dbReference>
<organism evidence="7 8">
    <name type="scientific">Sorangium atrum</name>
    <dbReference type="NCBI Taxonomy" id="2995308"/>
    <lineage>
        <taxon>Bacteria</taxon>
        <taxon>Pseudomonadati</taxon>
        <taxon>Myxococcota</taxon>
        <taxon>Polyangia</taxon>
        <taxon>Polyangiales</taxon>
        <taxon>Polyangiaceae</taxon>
        <taxon>Sorangium</taxon>
    </lineage>
</organism>
<dbReference type="PANTHER" id="PTHR30118:SF15">
    <property type="entry name" value="TRANSCRIPTIONAL REGULATORY PROTEIN"/>
    <property type="match status" value="1"/>
</dbReference>
<gene>
    <name evidence="7" type="ORF">POL72_06255</name>
</gene>
<name>A0ABT5BT46_9BACT</name>
<reference evidence="7 8" key="1">
    <citation type="submission" date="2023-01" db="EMBL/GenBank/DDBJ databases">
        <title>Minimal conservation of predation-associated metabolite biosynthetic gene clusters underscores biosynthetic potential of Myxococcota including descriptions for ten novel species: Archangium lansinium sp. nov., Myxococcus landrumus sp. nov., Nannocystis bai.</title>
        <authorList>
            <person name="Ahearne A."/>
            <person name="Stevens C."/>
            <person name="Dowd S."/>
        </authorList>
    </citation>
    <scope>NUCLEOTIDE SEQUENCE [LARGE SCALE GENOMIC DNA]</scope>
    <source>
        <strain evidence="7 8">WIWO2</strain>
    </source>
</reference>